<gene>
    <name evidence="9" type="ORF">Cpap_1027</name>
</gene>
<evidence type="ECO:0000256" key="3">
    <source>
        <dbReference type="ARBA" id="ARBA00022475"/>
    </source>
</evidence>
<dbReference type="Proteomes" id="UP000003860">
    <property type="component" value="Unassembled WGS sequence"/>
</dbReference>
<dbReference type="Gene3D" id="1.10.3720.10">
    <property type="entry name" value="MetI-like"/>
    <property type="match status" value="1"/>
</dbReference>
<comment type="caution">
    <text evidence="9">The sequence shown here is derived from an EMBL/GenBank/DDBJ whole genome shotgun (WGS) entry which is preliminary data.</text>
</comment>
<keyword evidence="2 7" id="KW-0813">Transport</keyword>
<feature type="transmembrane region" description="Helical" evidence="7">
    <location>
        <begin position="186"/>
        <end position="204"/>
    </location>
</feature>
<dbReference type="FunFam" id="1.10.3720.10:FF:000003">
    <property type="entry name" value="Aliphatic sulfonate ABC transporter permease"/>
    <property type="match status" value="1"/>
</dbReference>
<sequence>MKKLIHILVSFTILLLLWQGAVSLGHWNQALLPSPVDVGRGFGELISEGTLFTGVKASMYRFFIGYLLAAFAGITLGLVLGWFRNAWSFVNPVVQLVRPISPIAWFPFIVLLFGIGDLPAIIIIFIAAFFPVLLTTVNAVGKVDQTYIKVAKNFGIGQPHLLTKIILPSAFPVIASGLHIALGTAWVFLVAGEMVGAQTGLGFMIIDARNNLRADLLLAGILSIGLIGLVLDSFIGFAEKQLLKRWGIIGGNNVH</sequence>
<dbReference type="InterPro" id="IPR035906">
    <property type="entry name" value="MetI-like_sf"/>
</dbReference>
<dbReference type="PROSITE" id="PS50928">
    <property type="entry name" value="ABC_TM1"/>
    <property type="match status" value="1"/>
</dbReference>
<dbReference type="SUPFAM" id="SSF161098">
    <property type="entry name" value="MetI-like"/>
    <property type="match status" value="1"/>
</dbReference>
<dbReference type="EMBL" id="ACXX02000012">
    <property type="protein sequence ID" value="EGD46644.1"/>
    <property type="molecule type" value="Genomic_DNA"/>
</dbReference>
<keyword evidence="5 7" id="KW-1133">Transmembrane helix</keyword>
<evidence type="ECO:0000256" key="1">
    <source>
        <dbReference type="ARBA" id="ARBA00004651"/>
    </source>
</evidence>
<keyword evidence="10" id="KW-1185">Reference proteome</keyword>
<dbReference type="OrthoDB" id="9796361at2"/>
<evidence type="ECO:0000313" key="10">
    <source>
        <dbReference type="Proteomes" id="UP000003860"/>
    </source>
</evidence>
<dbReference type="PANTHER" id="PTHR30151:SF0">
    <property type="entry name" value="ABC TRANSPORTER PERMEASE PROTEIN MJ0413-RELATED"/>
    <property type="match status" value="1"/>
</dbReference>
<dbReference type="InterPro" id="IPR000515">
    <property type="entry name" value="MetI-like"/>
</dbReference>
<evidence type="ECO:0000256" key="2">
    <source>
        <dbReference type="ARBA" id="ARBA00022448"/>
    </source>
</evidence>
<evidence type="ECO:0000313" key="9">
    <source>
        <dbReference type="EMBL" id="EGD46644.1"/>
    </source>
</evidence>
<evidence type="ECO:0000256" key="5">
    <source>
        <dbReference type="ARBA" id="ARBA00022989"/>
    </source>
</evidence>
<protein>
    <submittedName>
        <fullName evidence="9">Binding-protein-dependent transport systems inner membrane component</fullName>
    </submittedName>
</protein>
<feature type="transmembrane region" description="Helical" evidence="7">
    <location>
        <begin position="216"/>
        <end position="237"/>
    </location>
</feature>
<reference evidence="9" key="1">
    <citation type="submission" date="2009-07" db="EMBL/GenBank/DDBJ databases">
        <authorList>
            <consortium name="US DOE Joint Genome Institute (JGI-PGF)"/>
            <person name="Lucas S."/>
            <person name="Copeland A."/>
            <person name="Lapidus A."/>
            <person name="Glavina del Rio T."/>
            <person name="Tice H."/>
            <person name="Bruce D."/>
            <person name="Goodwin L."/>
            <person name="Pitluck S."/>
            <person name="Larimer F."/>
            <person name="Land M.L."/>
            <person name="Mouttaki H."/>
            <person name="He Z."/>
            <person name="Zhou J."/>
            <person name="Hemme C.L."/>
        </authorList>
    </citation>
    <scope>NUCLEOTIDE SEQUENCE</scope>
    <source>
        <strain evidence="9">DSM 2782</strain>
    </source>
</reference>
<dbReference type="AlphaFoldDB" id="F1TG25"/>
<comment type="subcellular location">
    <subcellularLocation>
        <location evidence="1 7">Cell membrane</location>
        <topology evidence="1 7">Multi-pass membrane protein</topology>
    </subcellularLocation>
</comment>
<feature type="domain" description="ABC transmembrane type-1" evidence="8">
    <location>
        <begin position="55"/>
        <end position="235"/>
    </location>
</feature>
<name>F1TG25_9FIRM</name>
<feature type="transmembrane region" description="Helical" evidence="7">
    <location>
        <begin position="63"/>
        <end position="84"/>
    </location>
</feature>
<proteinExistence type="inferred from homology"/>
<keyword evidence="3" id="KW-1003">Cell membrane</keyword>
<dbReference type="RefSeq" id="WP_004621034.1">
    <property type="nucleotide sequence ID" value="NZ_ACXX02000012.1"/>
</dbReference>
<dbReference type="STRING" id="588581.Cpap_1027"/>
<keyword evidence="6 7" id="KW-0472">Membrane</keyword>
<evidence type="ECO:0000256" key="7">
    <source>
        <dbReference type="RuleBase" id="RU363032"/>
    </source>
</evidence>
<feature type="transmembrane region" description="Helical" evidence="7">
    <location>
        <begin position="121"/>
        <end position="140"/>
    </location>
</feature>
<evidence type="ECO:0000259" key="8">
    <source>
        <dbReference type="PROSITE" id="PS50928"/>
    </source>
</evidence>
<dbReference type="GO" id="GO:0005886">
    <property type="term" value="C:plasma membrane"/>
    <property type="evidence" value="ECO:0007669"/>
    <property type="project" value="UniProtKB-SubCell"/>
</dbReference>
<evidence type="ECO:0000256" key="6">
    <source>
        <dbReference type="ARBA" id="ARBA00023136"/>
    </source>
</evidence>
<reference evidence="9" key="2">
    <citation type="submission" date="2011-01" db="EMBL/GenBank/DDBJ databases">
        <title>The Non-contiguous Finished genome of Clostridium papyrosolvens.</title>
        <authorList>
            <person name="Lucas S."/>
            <person name="Copeland A."/>
            <person name="Lapidus A."/>
            <person name="Cheng J.-F."/>
            <person name="Goodwin L."/>
            <person name="Pitluck S."/>
            <person name="Misra M."/>
            <person name="Chertkov O."/>
            <person name="Detter J.C."/>
            <person name="Han C."/>
            <person name="Tapia R."/>
            <person name="Land M."/>
            <person name="Hauser L."/>
            <person name="Kyrpides N."/>
            <person name="Ivanova N."/>
            <person name="Pagani I."/>
            <person name="Mouttaki H."/>
            <person name="He Z."/>
            <person name="Zhou J."/>
            <person name="Hemme C.L."/>
            <person name="Woyke T."/>
        </authorList>
    </citation>
    <scope>NUCLEOTIDE SEQUENCE [LARGE SCALE GENOMIC DNA]</scope>
    <source>
        <strain evidence="9">DSM 2782</strain>
    </source>
</reference>
<dbReference type="GO" id="GO:0042918">
    <property type="term" value="P:alkanesulfonate transmembrane transport"/>
    <property type="evidence" value="ECO:0007669"/>
    <property type="project" value="UniProtKB-ARBA"/>
</dbReference>
<dbReference type="PANTHER" id="PTHR30151">
    <property type="entry name" value="ALKANE SULFONATE ABC TRANSPORTER-RELATED, MEMBRANE SUBUNIT"/>
    <property type="match status" value="1"/>
</dbReference>
<dbReference type="Pfam" id="PF00528">
    <property type="entry name" value="BPD_transp_1"/>
    <property type="match status" value="1"/>
</dbReference>
<accession>F1TG25</accession>
<comment type="similarity">
    <text evidence="7">Belongs to the binding-protein-dependent transport system permease family.</text>
</comment>
<dbReference type="eggNOG" id="COG0600">
    <property type="taxonomic scope" value="Bacteria"/>
</dbReference>
<organism evidence="9 10">
    <name type="scientific">Ruminiclostridium papyrosolvens DSM 2782</name>
    <dbReference type="NCBI Taxonomy" id="588581"/>
    <lineage>
        <taxon>Bacteria</taxon>
        <taxon>Bacillati</taxon>
        <taxon>Bacillota</taxon>
        <taxon>Clostridia</taxon>
        <taxon>Eubacteriales</taxon>
        <taxon>Oscillospiraceae</taxon>
        <taxon>Ruminiclostridium</taxon>
    </lineage>
</organism>
<keyword evidence="4 7" id="KW-0812">Transmembrane</keyword>
<feature type="transmembrane region" description="Helical" evidence="7">
    <location>
        <begin position="96"/>
        <end position="115"/>
    </location>
</feature>
<dbReference type="CDD" id="cd06261">
    <property type="entry name" value="TM_PBP2"/>
    <property type="match status" value="1"/>
</dbReference>
<evidence type="ECO:0000256" key="4">
    <source>
        <dbReference type="ARBA" id="ARBA00022692"/>
    </source>
</evidence>